<accession>A0A348G3T5</accession>
<gene>
    <name evidence="3" type="ORF">BLTE_29030</name>
</gene>
<keyword evidence="1" id="KW-0175">Coiled coil</keyword>
<keyword evidence="2" id="KW-0472">Membrane</keyword>
<dbReference type="PANTHER" id="PTHR32309:SF31">
    <property type="entry name" value="CAPSULAR EXOPOLYSACCHARIDE FAMILY"/>
    <property type="match status" value="1"/>
</dbReference>
<evidence type="ECO:0000313" key="3">
    <source>
        <dbReference type="EMBL" id="BBF94218.1"/>
    </source>
</evidence>
<dbReference type="RefSeq" id="WP_126401350.1">
    <property type="nucleotide sequence ID" value="NZ_AP018907.1"/>
</dbReference>
<dbReference type="Proteomes" id="UP000266934">
    <property type="component" value="Chromosome"/>
</dbReference>
<dbReference type="OrthoDB" id="9932984at2"/>
<keyword evidence="4" id="KW-1185">Reference proteome</keyword>
<dbReference type="PANTHER" id="PTHR32309">
    <property type="entry name" value="TYROSINE-PROTEIN KINASE"/>
    <property type="match status" value="1"/>
</dbReference>
<feature type="transmembrane region" description="Helical" evidence="2">
    <location>
        <begin position="387"/>
        <end position="407"/>
    </location>
</feature>
<name>A0A348G3T5_9HYPH</name>
<keyword evidence="2" id="KW-1133">Transmembrane helix</keyword>
<feature type="transmembrane region" description="Helical" evidence="2">
    <location>
        <begin position="31"/>
        <end position="52"/>
    </location>
</feature>
<proteinExistence type="predicted"/>
<evidence type="ECO:0000256" key="1">
    <source>
        <dbReference type="SAM" id="Coils"/>
    </source>
</evidence>
<dbReference type="KEGG" id="blag:BLTE_29030"/>
<protein>
    <recommendedName>
        <fullName evidence="5">Polysaccharide chain length determinant N-terminal domain-containing protein</fullName>
    </recommendedName>
</protein>
<dbReference type="InterPro" id="IPR050445">
    <property type="entry name" value="Bact_polysacc_biosynth/exp"/>
</dbReference>
<evidence type="ECO:0000313" key="4">
    <source>
        <dbReference type="Proteomes" id="UP000266934"/>
    </source>
</evidence>
<sequence length="413" mass="42471">MAFVAQAGGQTAGRGASGGGPGPSGVALQRLALVLACGLVGVLIALAVLVFAPPRYRASAELALPSPAAAALAEDALASEPVLRVAARALAPDEASGSEALARLQARLAARRTGERLVITATGDEATETARLADAAAQALLALADLPAPPPPARPDTAVADRLDRLTQALREAETQLDRARAETGIAAAIGGPAVEPSQLADLQARLSLARVRTAEERVRLAQIERLAASGADPDTVPEVVRSPIIASLRGELAEAQRLERLAATELGPRHPRLVAQRAERRRIEGQIRGEFARVAAAARQDVARAEAAERALSAEIETQRAALTAAIDAVARLRALEQAAERARTALDLARREAAEAAIPPAVERPAGRLVSAAVPPARPEGLPPAALLALGLTAGCSVGAAFATAGGRRWR</sequence>
<evidence type="ECO:0008006" key="5">
    <source>
        <dbReference type="Google" id="ProtNLM"/>
    </source>
</evidence>
<feature type="coiled-coil region" evidence="1">
    <location>
        <begin position="296"/>
        <end position="354"/>
    </location>
</feature>
<evidence type="ECO:0000256" key="2">
    <source>
        <dbReference type="SAM" id="Phobius"/>
    </source>
</evidence>
<organism evidence="3 4">
    <name type="scientific">Blastochloris tepida</name>
    <dbReference type="NCBI Taxonomy" id="2233851"/>
    <lineage>
        <taxon>Bacteria</taxon>
        <taxon>Pseudomonadati</taxon>
        <taxon>Pseudomonadota</taxon>
        <taxon>Alphaproteobacteria</taxon>
        <taxon>Hyphomicrobiales</taxon>
        <taxon>Blastochloridaceae</taxon>
        <taxon>Blastochloris</taxon>
    </lineage>
</organism>
<keyword evidence="2" id="KW-0812">Transmembrane</keyword>
<dbReference type="AlphaFoldDB" id="A0A348G3T5"/>
<reference evidence="3 4" key="1">
    <citation type="submission" date="2018-08" db="EMBL/GenBank/DDBJ databases">
        <title>Complete genome sequencing of Blastochloris tepida GI.</title>
        <authorList>
            <person name="Tsukatani Y."/>
            <person name="Mori H."/>
        </authorList>
    </citation>
    <scope>NUCLEOTIDE SEQUENCE [LARGE SCALE GENOMIC DNA]</scope>
    <source>
        <strain evidence="3 4">GI</strain>
    </source>
</reference>
<dbReference type="EMBL" id="AP018907">
    <property type="protein sequence ID" value="BBF94218.1"/>
    <property type="molecule type" value="Genomic_DNA"/>
</dbReference>